<dbReference type="AlphaFoldDB" id="A0A3A9ZB72"/>
<organism evidence="1 2">
    <name type="scientific">Streptomyces hoynatensis</name>
    <dbReference type="NCBI Taxonomy" id="1141874"/>
    <lineage>
        <taxon>Bacteria</taxon>
        <taxon>Bacillati</taxon>
        <taxon>Actinomycetota</taxon>
        <taxon>Actinomycetes</taxon>
        <taxon>Kitasatosporales</taxon>
        <taxon>Streptomycetaceae</taxon>
        <taxon>Streptomyces</taxon>
    </lineage>
</organism>
<dbReference type="Proteomes" id="UP000272474">
    <property type="component" value="Unassembled WGS sequence"/>
</dbReference>
<name>A0A3A9ZB72_9ACTN</name>
<proteinExistence type="predicted"/>
<protein>
    <submittedName>
        <fullName evidence="1">Uncharacterized protein</fullName>
    </submittedName>
</protein>
<evidence type="ECO:0000313" key="1">
    <source>
        <dbReference type="EMBL" id="RKN45571.1"/>
    </source>
</evidence>
<dbReference type="OrthoDB" id="9799818at2"/>
<keyword evidence="2" id="KW-1185">Reference proteome</keyword>
<dbReference type="EMBL" id="RBAL01000002">
    <property type="protein sequence ID" value="RKN45571.1"/>
    <property type="molecule type" value="Genomic_DNA"/>
</dbReference>
<dbReference type="RefSeq" id="WP_120675408.1">
    <property type="nucleotide sequence ID" value="NZ_RBAL01000002.1"/>
</dbReference>
<reference evidence="1 2" key="1">
    <citation type="journal article" date="2014" name="Int. J. Syst. Evol. Microbiol.">
        <title>Streptomyces hoynatensis sp. nov., isolated from deep marine sediment.</title>
        <authorList>
            <person name="Veyisoglu A."/>
            <person name="Sahin N."/>
        </authorList>
    </citation>
    <scope>NUCLEOTIDE SEQUENCE [LARGE SCALE GENOMIC DNA]</scope>
    <source>
        <strain evidence="1 2">KCTC 29097</strain>
    </source>
</reference>
<accession>A0A3A9ZB72</accession>
<gene>
    <name evidence="1" type="ORF">D7294_03575</name>
</gene>
<comment type="caution">
    <text evidence="1">The sequence shown here is derived from an EMBL/GenBank/DDBJ whole genome shotgun (WGS) entry which is preliminary data.</text>
</comment>
<sequence>MGVAIAGLRNYALALGESLAGRGVPVGHLPIGARIEPGSPASLEAIAETHWRFHTERDATEVVLGSVELVRAALAEFLAGEGTAAAPSAGQ</sequence>
<evidence type="ECO:0000313" key="2">
    <source>
        <dbReference type="Proteomes" id="UP000272474"/>
    </source>
</evidence>